<evidence type="ECO:0000313" key="7">
    <source>
        <dbReference type="EMBL" id="WCT13896.1"/>
    </source>
</evidence>
<sequence>MTKNLSYLLLLAIVLNACSNTKYLPKGEKLYTGGQVKIVNKDIKKADSKALTADLEALLRPKPNGSFLGLRPKLYLWNITQTKKTKGFRAWLHRKGEPPVFASDVDLDKNSQILTNRLQNVSYFQAQVIGDTVSKGRTAKAVYTATTGPAYKIRKVVFPTSPEGIDTAVAGTAKASLLKVGDNYNLDVIKNERIRIDTRLKEEGFFYFAPDDIKLRVDSTIEGHQVDMFVKVKEETSQLARTIYSIRNIYVYPNYTLRDTALKLDSAQKYRWYYIVRGKRETVKPWVFKNTVLLHPGEVYNRTDHTKSLNRFIELGPFKFVKNRFEDVTPDSPLLDVYYQLTQYPKKSIQFDLLGRTTSASYNGVQASVSWKNRNAFKGGELLTVSLIGSNDGQVGQSNGGYAVSQVGVQTSLSWPRFVSPFNFKADNAYIPHTTLTLGGSLVIRSQLYTLDSYNGAFGYQWKQNQYKQHALNLLEVTYTHPRSVTELYRDSIKKTGNPTLQHVINPQFTWGPSYSFTYDNTIDAYRTNTFLYSGKVSLSNNIYGLISGANIKNGGDTTKLFGLPFDQYVKLENEIRYFHKLGPNSKIATRLSTGFGLAYGNSRNLPYSQQFYSGGANSLRGFRARSVGPGTVNPYYFVGNNGFLPDESGDIKIEANVEYRTKLFSIVNGALFVDAGNVWNLNHQKLTDTNGNPVPGEDTFGKNFYKQLAADVGFGFRFDLTILILRTDYGIPVLRPWQPGSNWVTPKLGNGIFNLAIGYPF</sequence>
<proteinExistence type="predicted"/>
<protein>
    <submittedName>
        <fullName evidence="7">BamA/TamA family outer membrane protein</fullName>
    </submittedName>
</protein>
<organism evidence="7 8">
    <name type="scientific">Mucilaginibacter jinjuensis</name>
    <dbReference type="NCBI Taxonomy" id="1176721"/>
    <lineage>
        <taxon>Bacteria</taxon>
        <taxon>Pseudomonadati</taxon>
        <taxon>Bacteroidota</taxon>
        <taxon>Sphingobacteriia</taxon>
        <taxon>Sphingobacteriales</taxon>
        <taxon>Sphingobacteriaceae</taxon>
        <taxon>Mucilaginibacter</taxon>
    </lineage>
</organism>
<keyword evidence="3" id="KW-0732">Signal</keyword>
<dbReference type="PANTHER" id="PTHR12815:SF47">
    <property type="entry name" value="TRANSLOCATION AND ASSEMBLY MODULE SUBUNIT TAMA"/>
    <property type="match status" value="1"/>
</dbReference>
<keyword evidence="4" id="KW-0472">Membrane</keyword>
<dbReference type="RefSeq" id="WP_273632200.1">
    <property type="nucleotide sequence ID" value="NZ_CP117167.1"/>
</dbReference>
<keyword evidence="2" id="KW-0812">Transmembrane</keyword>
<evidence type="ECO:0000256" key="4">
    <source>
        <dbReference type="ARBA" id="ARBA00023136"/>
    </source>
</evidence>
<reference evidence="7 8" key="1">
    <citation type="submission" date="2023-02" db="EMBL/GenBank/DDBJ databases">
        <title>Genome sequence of Mucilaginibacter jinjuensis strain KACC 16571.</title>
        <authorList>
            <person name="Kim S."/>
            <person name="Heo J."/>
            <person name="Kwon S.-W."/>
        </authorList>
    </citation>
    <scope>NUCLEOTIDE SEQUENCE [LARGE SCALE GENOMIC DNA]</scope>
    <source>
        <strain evidence="7 8">KACC 16571</strain>
    </source>
</reference>
<dbReference type="EMBL" id="CP117167">
    <property type="protein sequence ID" value="WCT13896.1"/>
    <property type="molecule type" value="Genomic_DNA"/>
</dbReference>
<dbReference type="Pfam" id="PF01103">
    <property type="entry name" value="Omp85"/>
    <property type="match status" value="1"/>
</dbReference>
<dbReference type="Proteomes" id="UP001216139">
    <property type="component" value="Chromosome"/>
</dbReference>
<evidence type="ECO:0000256" key="2">
    <source>
        <dbReference type="ARBA" id="ARBA00022692"/>
    </source>
</evidence>
<evidence type="ECO:0000259" key="6">
    <source>
        <dbReference type="Pfam" id="PF01103"/>
    </source>
</evidence>
<comment type="subcellular location">
    <subcellularLocation>
        <location evidence="1">Membrane</location>
    </subcellularLocation>
</comment>
<dbReference type="InterPro" id="IPR000184">
    <property type="entry name" value="Bac_surfAg_D15"/>
</dbReference>
<keyword evidence="5" id="KW-0998">Cell outer membrane</keyword>
<keyword evidence="8" id="KW-1185">Reference proteome</keyword>
<evidence type="ECO:0000313" key="8">
    <source>
        <dbReference type="Proteomes" id="UP001216139"/>
    </source>
</evidence>
<dbReference type="InterPro" id="IPR039910">
    <property type="entry name" value="D15-like"/>
</dbReference>
<accession>A0ABY7TD24</accession>
<evidence type="ECO:0000256" key="1">
    <source>
        <dbReference type="ARBA" id="ARBA00004370"/>
    </source>
</evidence>
<gene>
    <name evidence="7" type="ORF">PQO05_08115</name>
</gene>
<dbReference type="PANTHER" id="PTHR12815">
    <property type="entry name" value="SORTING AND ASSEMBLY MACHINERY SAMM50 PROTEIN FAMILY MEMBER"/>
    <property type="match status" value="1"/>
</dbReference>
<dbReference type="Gene3D" id="2.40.160.50">
    <property type="entry name" value="membrane protein fhac: a member of the omp85/tpsb transporter family"/>
    <property type="match status" value="1"/>
</dbReference>
<evidence type="ECO:0000256" key="3">
    <source>
        <dbReference type="ARBA" id="ARBA00022729"/>
    </source>
</evidence>
<evidence type="ECO:0000256" key="5">
    <source>
        <dbReference type="ARBA" id="ARBA00023237"/>
    </source>
</evidence>
<name>A0ABY7TD24_9SPHI</name>
<feature type="domain" description="Bacterial surface antigen (D15)" evidence="6">
    <location>
        <begin position="424"/>
        <end position="741"/>
    </location>
</feature>